<sequence>YDKTYWNCITREIIEELKFKMKPERLQFIRVHGYLSHNRSGTQPATTNDNDYTKSPYYVEIAMYLYLVLPHEYSQIIYNEPNNMYPPQWMTKKQMDH</sequence>
<name>A0A9N9PBX1_9GLOM</name>
<gene>
    <name evidence="1" type="ORF">DERYTH_LOCUS28132</name>
</gene>
<dbReference type="OrthoDB" id="206213at2759"/>
<dbReference type="Proteomes" id="UP000789405">
    <property type="component" value="Unassembled WGS sequence"/>
</dbReference>
<protein>
    <submittedName>
        <fullName evidence="1">4591_t:CDS:1</fullName>
    </submittedName>
</protein>
<organism evidence="1 2">
    <name type="scientific">Dentiscutata erythropus</name>
    <dbReference type="NCBI Taxonomy" id="1348616"/>
    <lineage>
        <taxon>Eukaryota</taxon>
        <taxon>Fungi</taxon>
        <taxon>Fungi incertae sedis</taxon>
        <taxon>Mucoromycota</taxon>
        <taxon>Glomeromycotina</taxon>
        <taxon>Glomeromycetes</taxon>
        <taxon>Diversisporales</taxon>
        <taxon>Gigasporaceae</taxon>
        <taxon>Dentiscutata</taxon>
    </lineage>
</organism>
<dbReference type="AlphaFoldDB" id="A0A9N9PBX1"/>
<comment type="caution">
    <text evidence="1">The sequence shown here is derived from an EMBL/GenBank/DDBJ whole genome shotgun (WGS) entry which is preliminary data.</text>
</comment>
<proteinExistence type="predicted"/>
<reference evidence="1" key="1">
    <citation type="submission" date="2021-06" db="EMBL/GenBank/DDBJ databases">
        <authorList>
            <person name="Kallberg Y."/>
            <person name="Tangrot J."/>
            <person name="Rosling A."/>
        </authorList>
    </citation>
    <scope>NUCLEOTIDE SEQUENCE</scope>
    <source>
        <strain evidence="1">MA453B</strain>
    </source>
</reference>
<evidence type="ECO:0000313" key="1">
    <source>
        <dbReference type="EMBL" id="CAG8826661.1"/>
    </source>
</evidence>
<evidence type="ECO:0000313" key="2">
    <source>
        <dbReference type="Proteomes" id="UP000789405"/>
    </source>
</evidence>
<feature type="non-terminal residue" evidence="1">
    <location>
        <position position="1"/>
    </location>
</feature>
<feature type="non-terminal residue" evidence="1">
    <location>
        <position position="97"/>
    </location>
</feature>
<dbReference type="EMBL" id="CAJVPY010068344">
    <property type="protein sequence ID" value="CAG8826661.1"/>
    <property type="molecule type" value="Genomic_DNA"/>
</dbReference>
<accession>A0A9N9PBX1</accession>
<keyword evidence="2" id="KW-1185">Reference proteome</keyword>